<evidence type="ECO:0000313" key="2">
    <source>
        <dbReference type="EMBL" id="GFC87670.1"/>
    </source>
</evidence>
<dbReference type="EMBL" id="BKCJ011111442">
    <property type="protein sequence ID" value="GFC87670.1"/>
    <property type="molecule type" value="Genomic_DNA"/>
</dbReference>
<sequence length="33" mass="3336">MEKTGNKSGIVEARGKAYVLGGGDANPDSNVVT</sequence>
<evidence type="ECO:0000256" key="1">
    <source>
        <dbReference type="SAM" id="MobiDB-lite"/>
    </source>
</evidence>
<reference evidence="2" key="1">
    <citation type="journal article" date="2019" name="Sci. Rep.">
        <title>Draft genome of Tanacetum cinerariifolium, the natural source of mosquito coil.</title>
        <authorList>
            <person name="Yamashiro T."/>
            <person name="Shiraishi A."/>
            <person name="Satake H."/>
            <person name="Nakayama K."/>
        </authorList>
    </citation>
    <scope>NUCLEOTIDE SEQUENCE</scope>
</reference>
<organism evidence="2">
    <name type="scientific">Tanacetum cinerariifolium</name>
    <name type="common">Dalmatian daisy</name>
    <name type="synonym">Chrysanthemum cinerariifolium</name>
    <dbReference type="NCBI Taxonomy" id="118510"/>
    <lineage>
        <taxon>Eukaryota</taxon>
        <taxon>Viridiplantae</taxon>
        <taxon>Streptophyta</taxon>
        <taxon>Embryophyta</taxon>
        <taxon>Tracheophyta</taxon>
        <taxon>Spermatophyta</taxon>
        <taxon>Magnoliopsida</taxon>
        <taxon>eudicotyledons</taxon>
        <taxon>Gunneridae</taxon>
        <taxon>Pentapetalae</taxon>
        <taxon>asterids</taxon>
        <taxon>campanulids</taxon>
        <taxon>Asterales</taxon>
        <taxon>Asteraceae</taxon>
        <taxon>Asteroideae</taxon>
        <taxon>Anthemideae</taxon>
        <taxon>Anthemidinae</taxon>
        <taxon>Tanacetum</taxon>
    </lineage>
</organism>
<gene>
    <name evidence="2" type="ORF">Tci_859640</name>
</gene>
<accession>A0A699RMJ3</accession>
<feature type="region of interest" description="Disordered" evidence="1">
    <location>
        <begin position="1"/>
        <end position="33"/>
    </location>
</feature>
<comment type="caution">
    <text evidence="2">The sequence shown here is derived from an EMBL/GenBank/DDBJ whole genome shotgun (WGS) entry which is preliminary data.</text>
</comment>
<dbReference type="AlphaFoldDB" id="A0A699RMJ3"/>
<name>A0A699RMJ3_TANCI</name>
<protein>
    <submittedName>
        <fullName evidence="2">Uncharacterized protein</fullName>
    </submittedName>
</protein>
<feature type="non-terminal residue" evidence="2">
    <location>
        <position position="33"/>
    </location>
</feature>
<proteinExistence type="predicted"/>